<reference evidence="1" key="2">
    <citation type="journal article" date="2015" name="Fish Shellfish Immunol.">
        <title>Early steps in the European eel (Anguilla anguilla)-Vibrio vulnificus interaction in the gills: Role of the RtxA13 toxin.</title>
        <authorList>
            <person name="Callol A."/>
            <person name="Pajuelo D."/>
            <person name="Ebbesson L."/>
            <person name="Teles M."/>
            <person name="MacKenzie S."/>
            <person name="Amaro C."/>
        </authorList>
    </citation>
    <scope>NUCLEOTIDE SEQUENCE</scope>
</reference>
<sequence>MLSALIYSNAGLKTTQTHYREMSIINRPTVNQSNDCSLTAGSGC</sequence>
<accession>A0A0E9TY24</accession>
<reference evidence="1" key="1">
    <citation type="submission" date="2014-11" db="EMBL/GenBank/DDBJ databases">
        <authorList>
            <person name="Amaro Gonzalez C."/>
        </authorList>
    </citation>
    <scope>NUCLEOTIDE SEQUENCE</scope>
</reference>
<organism evidence="1">
    <name type="scientific">Anguilla anguilla</name>
    <name type="common">European freshwater eel</name>
    <name type="synonym">Muraena anguilla</name>
    <dbReference type="NCBI Taxonomy" id="7936"/>
    <lineage>
        <taxon>Eukaryota</taxon>
        <taxon>Metazoa</taxon>
        <taxon>Chordata</taxon>
        <taxon>Craniata</taxon>
        <taxon>Vertebrata</taxon>
        <taxon>Euteleostomi</taxon>
        <taxon>Actinopterygii</taxon>
        <taxon>Neopterygii</taxon>
        <taxon>Teleostei</taxon>
        <taxon>Anguilliformes</taxon>
        <taxon>Anguillidae</taxon>
        <taxon>Anguilla</taxon>
    </lineage>
</organism>
<dbReference type="EMBL" id="GBXM01050225">
    <property type="protein sequence ID" value="JAH58352.1"/>
    <property type="molecule type" value="Transcribed_RNA"/>
</dbReference>
<name>A0A0E9TY24_ANGAN</name>
<evidence type="ECO:0000313" key="1">
    <source>
        <dbReference type="EMBL" id="JAH58352.1"/>
    </source>
</evidence>
<dbReference type="AlphaFoldDB" id="A0A0E9TY24"/>
<proteinExistence type="predicted"/>
<protein>
    <submittedName>
        <fullName evidence="1">Uncharacterized protein</fullName>
    </submittedName>
</protein>